<evidence type="ECO:0000256" key="1">
    <source>
        <dbReference type="SAM" id="MobiDB-lite"/>
    </source>
</evidence>
<keyword evidence="3" id="KW-1185">Reference proteome</keyword>
<proteinExistence type="predicted"/>
<dbReference type="EMBL" id="SNXK01000008">
    <property type="protein sequence ID" value="TDP31598.1"/>
    <property type="molecule type" value="Genomic_DNA"/>
</dbReference>
<feature type="region of interest" description="Disordered" evidence="1">
    <location>
        <begin position="300"/>
        <end position="321"/>
    </location>
</feature>
<sequence>MTSSEPGPEESVSQWQGRILRRIQQLAAQHREITDAGPGMFDDGISGHSEQVWNERLELLTVQREHAEYAAMLGGVDPGWVVDARELGQRGANPPKPGVVRQHPARASEAQEFYLDMLEVDLWTMERMAGLEAARMDRIATGRWTFDTDPIAVTQFADNMTALHTRVTVLAAAAQLTPAEGESLWGSSVEGIRRVHAVTFAAYTEQDLAQAWNGYARADPALAVPPYVPRDPDTGTPTDTAQVAPPTPRKMLADATTALRSQFVDTAIRHAEPTDLAAESTAITAVVDAALGEDTAWTWEADPDPVPRPVGEIGADRGPEI</sequence>
<evidence type="ECO:0000313" key="3">
    <source>
        <dbReference type="Proteomes" id="UP000295087"/>
    </source>
</evidence>
<gene>
    <name evidence="2" type="ORF">DFR75_108203</name>
</gene>
<name>A0A4R6P1P2_NOCIG</name>
<organism evidence="2 3">
    <name type="scientific">Nocardia ignorata</name>
    <dbReference type="NCBI Taxonomy" id="145285"/>
    <lineage>
        <taxon>Bacteria</taxon>
        <taxon>Bacillati</taxon>
        <taxon>Actinomycetota</taxon>
        <taxon>Actinomycetes</taxon>
        <taxon>Mycobacteriales</taxon>
        <taxon>Nocardiaceae</taxon>
        <taxon>Nocardia</taxon>
    </lineage>
</organism>
<accession>A0A4R6P1P2</accession>
<comment type="caution">
    <text evidence="2">The sequence shown here is derived from an EMBL/GenBank/DDBJ whole genome shotgun (WGS) entry which is preliminary data.</text>
</comment>
<reference evidence="2 3" key="1">
    <citation type="submission" date="2019-03" db="EMBL/GenBank/DDBJ databases">
        <title>Genomic Encyclopedia of Type Strains, Phase IV (KMG-IV): sequencing the most valuable type-strain genomes for metagenomic binning, comparative biology and taxonomic classification.</title>
        <authorList>
            <person name="Goeker M."/>
        </authorList>
    </citation>
    <scope>NUCLEOTIDE SEQUENCE [LARGE SCALE GENOMIC DNA]</scope>
    <source>
        <strain evidence="2 3">DSM 44496</strain>
    </source>
</reference>
<dbReference type="AlphaFoldDB" id="A0A4R6P1P2"/>
<protein>
    <submittedName>
        <fullName evidence="2">Uncharacterized protein</fullName>
    </submittedName>
</protein>
<dbReference type="Proteomes" id="UP000295087">
    <property type="component" value="Unassembled WGS sequence"/>
</dbReference>
<evidence type="ECO:0000313" key="2">
    <source>
        <dbReference type="EMBL" id="TDP31598.1"/>
    </source>
</evidence>